<dbReference type="CDD" id="cd13131">
    <property type="entry name" value="MATE_NorM_like"/>
    <property type="match status" value="1"/>
</dbReference>
<keyword evidence="4" id="KW-1003">Cell membrane</keyword>
<dbReference type="NCBIfam" id="TIGR00797">
    <property type="entry name" value="matE"/>
    <property type="match status" value="1"/>
</dbReference>
<organism evidence="11 12">
    <name type="scientific">Novosphingobium sediminicola</name>
    <dbReference type="NCBI Taxonomy" id="563162"/>
    <lineage>
        <taxon>Bacteria</taxon>
        <taxon>Pseudomonadati</taxon>
        <taxon>Pseudomonadota</taxon>
        <taxon>Alphaproteobacteria</taxon>
        <taxon>Sphingomonadales</taxon>
        <taxon>Sphingomonadaceae</taxon>
        <taxon>Novosphingobium</taxon>
    </lineage>
</organism>
<keyword evidence="8 10" id="KW-0472">Membrane</keyword>
<evidence type="ECO:0000256" key="10">
    <source>
        <dbReference type="SAM" id="Phobius"/>
    </source>
</evidence>
<evidence type="ECO:0000256" key="4">
    <source>
        <dbReference type="ARBA" id="ARBA00022475"/>
    </source>
</evidence>
<feature type="transmembrane region" description="Helical" evidence="10">
    <location>
        <begin position="20"/>
        <end position="43"/>
    </location>
</feature>
<feature type="transmembrane region" description="Helical" evidence="10">
    <location>
        <begin position="328"/>
        <end position="348"/>
    </location>
</feature>
<dbReference type="GO" id="GO:0005886">
    <property type="term" value="C:plasma membrane"/>
    <property type="evidence" value="ECO:0007669"/>
    <property type="project" value="UniProtKB-SubCell"/>
</dbReference>
<dbReference type="InterPro" id="IPR050222">
    <property type="entry name" value="MATE_MdtK"/>
</dbReference>
<dbReference type="GO" id="GO:0015297">
    <property type="term" value="F:antiporter activity"/>
    <property type="evidence" value="ECO:0007669"/>
    <property type="project" value="UniProtKB-KW"/>
</dbReference>
<feature type="transmembrane region" description="Helical" evidence="10">
    <location>
        <begin position="100"/>
        <end position="121"/>
    </location>
</feature>
<accession>A0A7W6G8T0</accession>
<keyword evidence="6 10" id="KW-1133">Transmembrane helix</keyword>
<dbReference type="EMBL" id="JACIDX010000013">
    <property type="protein sequence ID" value="MBB3956337.1"/>
    <property type="molecule type" value="Genomic_DNA"/>
</dbReference>
<evidence type="ECO:0000256" key="3">
    <source>
        <dbReference type="ARBA" id="ARBA00022449"/>
    </source>
</evidence>
<feature type="transmembrane region" description="Helical" evidence="10">
    <location>
        <begin position="133"/>
        <end position="154"/>
    </location>
</feature>
<dbReference type="InterPro" id="IPR048279">
    <property type="entry name" value="MdtK-like"/>
</dbReference>
<comment type="subcellular location">
    <subcellularLocation>
        <location evidence="1">Cell inner membrane</location>
        <topology evidence="1">Multi-pass membrane protein</topology>
    </subcellularLocation>
</comment>
<dbReference type="PANTHER" id="PTHR43298:SF2">
    <property type="entry name" value="FMN_FAD EXPORTER YEEO-RELATED"/>
    <property type="match status" value="1"/>
</dbReference>
<dbReference type="RefSeq" id="WP_183627232.1">
    <property type="nucleotide sequence ID" value="NZ_JACIDX010000013.1"/>
</dbReference>
<evidence type="ECO:0000313" key="12">
    <source>
        <dbReference type="Proteomes" id="UP000548867"/>
    </source>
</evidence>
<evidence type="ECO:0000256" key="1">
    <source>
        <dbReference type="ARBA" id="ARBA00004429"/>
    </source>
</evidence>
<name>A0A7W6G8T0_9SPHN</name>
<evidence type="ECO:0000256" key="5">
    <source>
        <dbReference type="ARBA" id="ARBA00022692"/>
    </source>
</evidence>
<dbReference type="GO" id="GO:0042910">
    <property type="term" value="F:xenobiotic transmembrane transporter activity"/>
    <property type="evidence" value="ECO:0007669"/>
    <property type="project" value="InterPro"/>
</dbReference>
<keyword evidence="3" id="KW-0050">Antiport</keyword>
<evidence type="ECO:0000313" key="11">
    <source>
        <dbReference type="EMBL" id="MBB3956337.1"/>
    </source>
</evidence>
<keyword evidence="5 10" id="KW-0812">Transmembrane</keyword>
<feature type="transmembrane region" description="Helical" evidence="10">
    <location>
        <begin position="166"/>
        <end position="190"/>
    </location>
</feature>
<dbReference type="Pfam" id="PF01554">
    <property type="entry name" value="MatE"/>
    <property type="match status" value="2"/>
</dbReference>
<reference evidence="11 12" key="1">
    <citation type="submission" date="2020-08" db="EMBL/GenBank/DDBJ databases">
        <title>Genomic Encyclopedia of Type Strains, Phase IV (KMG-IV): sequencing the most valuable type-strain genomes for metagenomic binning, comparative biology and taxonomic classification.</title>
        <authorList>
            <person name="Goeker M."/>
        </authorList>
    </citation>
    <scope>NUCLEOTIDE SEQUENCE [LARGE SCALE GENOMIC DNA]</scope>
    <source>
        <strain evidence="11 12">DSM 27057</strain>
    </source>
</reference>
<dbReference type="AlphaFoldDB" id="A0A7W6G8T0"/>
<feature type="transmembrane region" description="Helical" evidence="10">
    <location>
        <begin position="360"/>
        <end position="379"/>
    </location>
</feature>
<feature type="transmembrane region" description="Helical" evidence="10">
    <location>
        <begin position="55"/>
        <end position="79"/>
    </location>
</feature>
<feature type="transmembrane region" description="Helical" evidence="10">
    <location>
        <begin position="245"/>
        <end position="271"/>
    </location>
</feature>
<gene>
    <name evidence="11" type="ORF">GGR38_003300</name>
</gene>
<evidence type="ECO:0000256" key="8">
    <source>
        <dbReference type="ARBA" id="ARBA00023136"/>
    </source>
</evidence>
<dbReference type="Proteomes" id="UP000548867">
    <property type="component" value="Unassembled WGS sequence"/>
</dbReference>
<proteinExistence type="predicted"/>
<feature type="transmembrane region" description="Helical" evidence="10">
    <location>
        <begin position="427"/>
        <end position="446"/>
    </location>
</feature>
<evidence type="ECO:0000256" key="6">
    <source>
        <dbReference type="ARBA" id="ARBA00022989"/>
    </source>
</evidence>
<dbReference type="InterPro" id="IPR002528">
    <property type="entry name" value="MATE_fam"/>
</dbReference>
<feature type="transmembrane region" description="Helical" evidence="10">
    <location>
        <begin position="283"/>
        <end position="308"/>
    </location>
</feature>
<protein>
    <recommendedName>
        <fullName evidence="9">Multidrug-efflux transporter</fullName>
    </recommendedName>
</protein>
<keyword evidence="12" id="KW-1185">Reference proteome</keyword>
<comment type="caution">
    <text evidence="11">The sequence shown here is derived from an EMBL/GenBank/DDBJ whole genome shotgun (WGS) entry which is preliminary data.</text>
</comment>
<dbReference type="PANTHER" id="PTHR43298">
    <property type="entry name" value="MULTIDRUG RESISTANCE PROTEIN NORM-RELATED"/>
    <property type="match status" value="1"/>
</dbReference>
<keyword evidence="2" id="KW-0813">Transport</keyword>
<evidence type="ECO:0000256" key="9">
    <source>
        <dbReference type="ARBA" id="ARBA00031636"/>
    </source>
</evidence>
<dbReference type="PIRSF" id="PIRSF006603">
    <property type="entry name" value="DinF"/>
    <property type="match status" value="1"/>
</dbReference>
<evidence type="ECO:0000256" key="7">
    <source>
        <dbReference type="ARBA" id="ARBA00023065"/>
    </source>
</evidence>
<sequence length="461" mass="48514">MTTGANTGIWRSEALATLRLAVPLAAANLLQMAVYAIDVIFVARLGQTPLAASSLSVSLFGLLAWSLSGLTGAVSALVAAELGARNHAVRSVRRSTRMGLWLAVGTGTLAMILCSFGREILLLTGQAREVADLSGGFLHVLKWAMVPMLIANVLRSVVSALGRPVFATFITALAIAVNAAGNYALVFGHWGMPALGLQGSALSSVITGCVTALAYTGAIFANRRLRRHYLFGHLWRPDWQRLREIAAIGAPIFFQVLAEAGLFGAAAFLMGRIGEAELAAHTVALQIAAFTFQIPMGIGQAATIRVGYHYGAGDRAAMGRAGWASLQIGLCIALFSSSLMVLAPRLLLSAYIDVNAAERAVMVALAVRYLVVAAAFQLVDATQVILAGALRGLQDTKVPMAIALLGYWVPGFGVSVMLGLGTGLRGFGVWIGLATGLAVVAAMLLWRWNRREALGLLHARG</sequence>
<evidence type="ECO:0000256" key="2">
    <source>
        <dbReference type="ARBA" id="ARBA00022448"/>
    </source>
</evidence>
<keyword evidence="7" id="KW-0406">Ion transport</keyword>
<feature type="transmembrane region" description="Helical" evidence="10">
    <location>
        <begin position="202"/>
        <end position="221"/>
    </location>
</feature>
<feature type="transmembrane region" description="Helical" evidence="10">
    <location>
        <begin position="400"/>
        <end position="421"/>
    </location>
</feature>
<dbReference type="GO" id="GO:0006811">
    <property type="term" value="P:monoatomic ion transport"/>
    <property type="evidence" value="ECO:0007669"/>
    <property type="project" value="UniProtKB-KW"/>
</dbReference>